<name>R2PZ99_9ENTE</name>
<dbReference type="EMBL" id="AJAQ01000045">
    <property type="protein sequence ID" value="EOH88438.1"/>
    <property type="molecule type" value="Genomic_DNA"/>
</dbReference>
<dbReference type="AlphaFoldDB" id="R2PZ99"/>
<proteinExistence type="predicted"/>
<dbReference type="Proteomes" id="UP000013782">
    <property type="component" value="Unassembled WGS sequence"/>
</dbReference>
<dbReference type="InterPro" id="IPR036291">
    <property type="entry name" value="NAD(P)-bd_dom_sf"/>
</dbReference>
<dbReference type="PANTHER" id="PTHR43054">
    <property type="match status" value="1"/>
</dbReference>
<evidence type="ECO:0000313" key="4">
    <source>
        <dbReference type="Proteomes" id="UP000013782"/>
    </source>
</evidence>
<reference evidence="3 4" key="1">
    <citation type="submission" date="2013-02" db="EMBL/GenBank/DDBJ databases">
        <title>The Genome Sequence of Enterococcus pallens BAA-351.</title>
        <authorList>
            <consortium name="The Broad Institute Genome Sequencing Platform"/>
            <consortium name="The Broad Institute Genome Sequencing Center for Infectious Disease"/>
            <person name="Earl A.M."/>
            <person name="Gilmore M.S."/>
            <person name="Lebreton F."/>
            <person name="Walker B."/>
            <person name="Young S.K."/>
            <person name="Zeng Q."/>
            <person name="Gargeya S."/>
            <person name="Fitzgerald M."/>
            <person name="Haas B."/>
            <person name="Abouelleil A."/>
            <person name="Alvarado L."/>
            <person name="Arachchi H.M."/>
            <person name="Berlin A.M."/>
            <person name="Chapman S.B."/>
            <person name="Dewar J."/>
            <person name="Goldberg J."/>
            <person name="Griggs A."/>
            <person name="Gujja S."/>
            <person name="Hansen M."/>
            <person name="Howarth C."/>
            <person name="Imamovic A."/>
            <person name="Larimer J."/>
            <person name="McCowan C."/>
            <person name="Murphy C."/>
            <person name="Neiman D."/>
            <person name="Pearson M."/>
            <person name="Priest M."/>
            <person name="Roberts A."/>
            <person name="Saif S."/>
            <person name="Shea T."/>
            <person name="Sisk P."/>
            <person name="Sykes S."/>
            <person name="Wortman J."/>
            <person name="Nusbaum C."/>
            <person name="Birren B."/>
        </authorList>
    </citation>
    <scope>NUCLEOTIDE SEQUENCE [LARGE SCALE GENOMIC DNA]</scope>
    <source>
        <strain evidence="3 4">ATCC BAA-351</strain>
    </source>
</reference>
<dbReference type="GO" id="GO:0000166">
    <property type="term" value="F:nucleotide binding"/>
    <property type="evidence" value="ECO:0007669"/>
    <property type="project" value="InterPro"/>
</dbReference>
<dbReference type="Pfam" id="PF22725">
    <property type="entry name" value="GFO_IDH_MocA_C3"/>
    <property type="match status" value="1"/>
</dbReference>
<feature type="domain" description="GFO/IDH/MocA-like oxidoreductase" evidence="2">
    <location>
        <begin position="139"/>
        <end position="247"/>
    </location>
</feature>
<sequence length="319" mass="36221">MKIAIIGTGMIAEEFLKVQQYIPEIEVTALCTTERSYEKGVALQKKYGVDEVFSDYNLCLKQGIFDTVYIATPNHLHYEQALNALINRKNVICEKPFALHSEELTILSNLADQSKLILVEAITNQYLENYKLIKNYLSKIGEIRVVEFNYSQYSSRYDQFRDGIVLPAFDFQKGGGALRDLNVYNIHLAVGLFGKPVDVKYFGNMKLDIDTSGILILDYSSFHVVCVAAKDSFGNNISTIQGEEGTIFIKGPTNTLPSIAIEKKGEKRKKFAENSSSHRMYQEFTEFVKMVEYKDFSYRDVMLQQSKAVLEIIDNALKA</sequence>
<dbReference type="Gene3D" id="3.30.360.10">
    <property type="entry name" value="Dihydrodipicolinate Reductase, domain 2"/>
    <property type="match status" value="1"/>
</dbReference>
<dbReference type="SUPFAM" id="SSF55347">
    <property type="entry name" value="Glyceraldehyde-3-phosphate dehydrogenase-like, C-terminal domain"/>
    <property type="match status" value="1"/>
</dbReference>
<evidence type="ECO:0000313" key="3">
    <source>
        <dbReference type="EMBL" id="EOH88438.1"/>
    </source>
</evidence>
<dbReference type="Pfam" id="PF01408">
    <property type="entry name" value="GFO_IDH_MocA"/>
    <property type="match status" value="1"/>
</dbReference>
<dbReference type="InterPro" id="IPR000683">
    <property type="entry name" value="Gfo/Idh/MocA-like_OxRdtase_N"/>
</dbReference>
<dbReference type="HOGENOM" id="CLU_023194_7_0_9"/>
<evidence type="ECO:0000259" key="1">
    <source>
        <dbReference type="Pfam" id="PF01408"/>
    </source>
</evidence>
<dbReference type="PANTHER" id="PTHR43054:SF1">
    <property type="entry name" value="SCYLLO-INOSITOL 2-DEHYDROGENASE (NADP(+)) IOLU"/>
    <property type="match status" value="1"/>
</dbReference>
<dbReference type="eggNOG" id="COG0673">
    <property type="taxonomic scope" value="Bacteria"/>
</dbReference>
<dbReference type="STRING" id="160454.RV10_GL002731"/>
<accession>R2PZ99</accession>
<gene>
    <name evidence="3" type="ORF">UAU_04256</name>
</gene>
<comment type="caution">
    <text evidence="3">The sequence shown here is derived from an EMBL/GenBank/DDBJ whole genome shotgun (WGS) entry which is preliminary data.</text>
</comment>
<dbReference type="InterPro" id="IPR055170">
    <property type="entry name" value="GFO_IDH_MocA-like_dom"/>
</dbReference>
<dbReference type="PATRIC" id="fig|1158607.3.peg.4233"/>
<keyword evidence="4" id="KW-1185">Reference proteome</keyword>
<protein>
    <submittedName>
        <fullName evidence="3">Uncharacterized protein</fullName>
    </submittedName>
</protein>
<dbReference type="OrthoDB" id="9815825at2"/>
<dbReference type="Gene3D" id="3.40.50.720">
    <property type="entry name" value="NAD(P)-binding Rossmann-like Domain"/>
    <property type="match status" value="1"/>
</dbReference>
<evidence type="ECO:0000259" key="2">
    <source>
        <dbReference type="Pfam" id="PF22725"/>
    </source>
</evidence>
<feature type="domain" description="Gfo/Idh/MocA-like oxidoreductase N-terminal" evidence="1">
    <location>
        <begin position="1"/>
        <end position="118"/>
    </location>
</feature>
<dbReference type="SUPFAM" id="SSF51735">
    <property type="entry name" value="NAD(P)-binding Rossmann-fold domains"/>
    <property type="match status" value="1"/>
</dbReference>
<dbReference type="RefSeq" id="WP_010759200.1">
    <property type="nucleotide sequence ID" value="NZ_ASWD01000003.1"/>
</dbReference>
<organism evidence="3 4">
    <name type="scientific">Enterococcus pallens ATCC BAA-351</name>
    <dbReference type="NCBI Taxonomy" id="1158607"/>
    <lineage>
        <taxon>Bacteria</taxon>
        <taxon>Bacillati</taxon>
        <taxon>Bacillota</taxon>
        <taxon>Bacilli</taxon>
        <taxon>Lactobacillales</taxon>
        <taxon>Enterococcaceae</taxon>
        <taxon>Enterococcus</taxon>
    </lineage>
</organism>